<feature type="region of interest" description="Disordered" evidence="1">
    <location>
        <begin position="117"/>
        <end position="170"/>
    </location>
</feature>
<feature type="compositionally biased region" description="Low complexity" evidence="1">
    <location>
        <begin position="28"/>
        <end position="52"/>
    </location>
</feature>
<accession>A0A8J2SRZ7</accession>
<feature type="compositionally biased region" description="Basic and acidic residues" evidence="1">
    <location>
        <begin position="147"/>
        <end position="165"/>
    </location>
</feature>
<evidence type="ECO:0000256" key="1">
    <source>
        <dbReference type="SAM" id="MobiDB-lite"/>
    </source>
</evidence>
<sequence length="270" mass="28546">MAAETVVDAPPAAADAPEAPAPGPAAPVPLSAADDALAAATAANQARAPAQPRSDDESDESPPPTRKRKASDADASPPTDGAGLALEDVVQKLTADIATVREERAESEARLLQAIADLAKKPREEGSGLGESSSQKRRGSSSSKSSRSHEGDALSSDDDARDHAGHVRRSVQAALSAGAGNVQYNHFASGSNVTLLRQRVIRERRLHGRFERSGLEGVPLLNILADKSKQGVDVLVRISNLRKRRSRAGDESVETYRISSVFDRRDLLRG</sequence>
<evidence type="ECO:0000313" key="2">
    <source>
        <dbReference type="EMBL" id="CAH0372537.1"/>
    </source>
</evidence>
<dbReference type="EMBL" id="CAKKNE010000003">
    <property type="protein sequence ID" value="CAH0372537.1"/>
    <property type="molecule type" value="Genomic_DNA"/>
</dbReference>
<organism evidence="2 3">
    <name type="scientific">Pelagomonas calceolata</name>
    <dbReference type="NCBI Taxonomy" id="35677"/>
    <lineage>
        <taxon>Eukaryota</taxon>
        <taxon>Sar</taxon>
        <taxon>Stramenopiles</taxon>
        <taxon>Ochrophyta</taxon>
        <taxon>Pelagophyceae</taxon>
        <taxon>Pelagomonadales</taxon>
        <taxon>Pelagomonadaceae</taxon>
        <taxon>Pelagomonas</taxon>
    </lineage>
</organism>
<gene>
    <name evidence="2" type="ORF">PECAL_3P25430</name>
</gene>
<reference evidence="2" key="1">
    <citation type="submission" date="2021-11" db="EMBL/GenBank/DDBJ databases">
        <authorList>
            <consortium name="Genoscope - CEA"/>
            <person name="William W."/>
        </authorList>
    </citation>
    <scope>NUCLEOTIDE SEQUENCE</scope>
</reference>
<dbReference type="AlphaFoldDB" id="A0A8J2SRZ7"/>
<feature type="region of interest" description="Disordered" evidence="1">
    <location>
        <begin position="1"/>
        <end position="87"/>
    </location>
</feature>
<comment type="caution">
    <text evidence="2">The sequence shown here is derived from an EMBL/GenBank/DDBJ whole genome shotgun (WGS) entry which is preliminary data.</text>
</comment>
<feature type="compositionally biased region" description="Low complexity" evidence="1">
    <location>
        <begin position="1"/>
        <end position="18"/>
    </location>
</feature>
<protein>
    <submittedName>
        <fullName evidence="2">Uncharacterized protein</fullName>
    </submittedName>
</protein>
<evidence type="ECO:0000313" key="3">
    <source>
        <dbReference type="Proteomes" id="UP000789595"/>
    </source>
</evidence>
<keyword evidence="3" id="KW-1185">Reference proteome</keyword>
<dbReference type="Proteomes" id="UP000789595">
    <property type="component" value="Unassembled WGS sequence"/>
</dbReference>
<proteinExistence type="predicted"/>
<name>A0A8J2SRZ7_9STRA</name>